<comment type="caution">
    <text evidence="1">The sequence shown here is derived from an EMBL/GenBank/DDBJ whole genome shotgun (WGS) entry which is preliminary data.</text>
</comment>
<organism evidence="1 2">
    <name type="scientific">Dryococelus australis</name>
    <dbReference type="NCBI Taxonomy" id="614101"/>
    <lineage>
        <taxon>Eukaryota</taxon>
        <taxon>Metazoa</taxon>
        <taxon>Ecdysozoa</taxon>
        <taxon>Arthropoda</taxon>
        <taxon>Hexapoda</taxon>
        <taxon>Insecta</taxon>
        <taxon>Pterygota</taxon>
        <taxon>Neoptera</taxon>
        <taxon>Polyneoptera</taxon>
        <taxon>Phasmatodea</taxon>
        <taxon>Verophasmatodea</taxon>
        <taxon>Anareolatae</taxon>
        <taxon>Phasmatidae</taxon>
        <taxon>Eurycanthinae</taxon>
        <taxon>Dryococelus</taxon>
    </lineage>
</organism>
<accession>A0ABQ9HWF3</accession>
<evidence type="ECO:0000313" key="2">
    <source>
        <dbReference type="Proteomes" id="UP001159363"/>
    </source>
</evidence>
<evidence type="ECO:0000313" key="1">
    <source>
        <dbReference type="EMBL" id="KAJ8888703.1"/>
    </source>
</evidence>
<dbReference type="EMBL" id="JARBHB010000003">
    <property type="protein sequence ID" value="KAJ8888703.1"/>
    <property type="molecule type" value="Genomic_DNA"/>
</dbReference>
<protein>
    <submittedName>
        <fullName evidence="1">Uncharacterized protein</fullName>
    </submittedName>
</protein>
<proteinExistence type="predicted"/>
<sequence length="104" mass="12127">MCLYRFEPHGISAYKWKNFLQTPKQQINETTLYWWCMPQSNSLRTADQQHSRMKVCKDPLVMLGGSNVVRIQEAKLLVIGKSLISRALKEVIAIKYKMSKKKKP</sequence>
<keyword evidence="2" id="KW-1185">Reference proteome</keyword>
<name>A0ABQ9HWF3_9NEOP</name>
<dbReference type="Proteomes" id="UP001159363">
    <property type="component" value="Chromosome 3"/>
</dbReference>
<reference evidence="1 2" key="1">
    <citation type="submission" date="2023-02" db="EMBL/GenBank/DDBJ databases">
        <title>LHISI_Scaffold_Assembly.</title>
        <authorList>
            <person name="Stuart O.P."/>
            <person name="Cleave R."/>
            <person name="Magrath M.J.L."/>
            <person name="Mikheyev A.S."/>
        </authorList>
    </citation>
    <scope>NUCLEOTIDE SEQUENCE [LARGE SCALE GENOMIC DNA]</scope>
    <source>
        <strain evidence="1">Daus_M_001</strain>
        <tissue evidence="1">Leg muscle</tissue>
    </source>
</reference>
<gene>
    <name evidence="1" type="ORF">PR048_008195</name>
</gene>